<gene>
    <name evidence="2" type="ORF">J2S44_004013</name>
</gene>
<dbReference type="EMBL" id="JAVDYC010000001">
    <property type="protein sequence ID" value="MDR7323763.1"/>
    <property type="molecule type" value="Genomic_DNA"/>
</dbReference>
<proteinExistence type="predicted"/>
<sequence>MRRLVSTALVCALITLTVTAPAQAAPAQAAPAQAAPAQAAEPGGSGWVRVPSPPYDYPAGLTCDFALHGEPVVDEVYYKTLTTKPDGTPRTEAAFGPLVFLVTNLSTGVTTRGDASASGLITHHDDGALTYRVSGPLMVGFREGRGTLPRGFYVIDGVAWTLHISADNHRSLSGGWRIRKDLCAALS</sequence>
<dbReference type="AlphaFoldDB" id="A0AAE3ZPM8"/>
<keyword evidence="1" id="KW-0732">Signal</keyword>
<evidence type="ECO:0000313" key="3">
    <source>
        <dbReference type="Proteomes" id="UP001183629"/>
    </source>
</evidence>
<comment type="caution">
    <text evidence="2">The sequence shown here is derived from an EMBL/GenBank/DDBJ whole genome shotgun (WGS) entry which is preliminary data.</text>
</comment>
<dbReference type="Proteomes" id="UP001183629">
    <property type="component" value="Unassembled WGS sequence"/>
</dbReference>
<reference evidence="2 3" key="1">
    <citation type="submission" date="2023-07" db="EMBL/GenBank/DDBJ databases">
        <title>Sequencing the genomes of 1000 actinobacteria strains.</title>
        <authorList>
            <person name="Klenk H.-P."/>
        </authorList>
    </citation>
    <scope>NUCLEOTIDE SEQUENCE [LARGE SCALE GENOMIC DNA]</scope>
    <source>
        <strain evidence="2 3">DSM 44711</strain>
    </source>
</reference>
<accession>A0AAE3ZPM8</accession>
<feature type="chain" id="PRO_5042099509" evidence="1">
    <location>
        <begin position="25"/>
        <end position="187"/>
    </location>
</feature>
<feature type="signal peptide" evidence="1">
    <location>
        <begin position="1"/>
        <end position="24"/>
    </location>
</feature>
<organism evidence="2 3">
    <name type="scientific">Catenuloplanes niger</name>
    <dbReference type="NCBI Taxonomy" id="587534"/>
    <lineage>
        <taxon>Bacteria</taxon>
        <taxon>Bacillati</taxon>
        <taxon>Actinomycetota</taxon>
        <taxon>Actinomycetes</taxon>
        <taxon>Micromonosporales</taxon>
        <taxon>Micromonosporaceae</taxon>
        <taxon>Catenuloplanes</taxon>
    </lineage>
</organism>
<evidence type="ECO:0000256" key="1">
    <source>
        <dbReference type="SAM" id="SignalP"/>
    </source>
</evidence>
<keyword evidence="3" id="KW-1185">Reference proteome</keyword>
<protein>
    <submittedName>
        <fullName evidence="2">Uncharacterized protein</fullName>
    </submittedName>
</protein>
<evidence type="ECO:0000313" key="2">
    <source>
        <dbReference type="EMBL" id="MDR7323763.1"/>
    </source>
</evidence>
<dbReference type="RefSeq" id="WP_310416163.1">
    <property type="nucleotide sequence ID" value="NZ_JAVDYC010000001.1"/>
</dbReference>
<name>A0AAE3ZPM8_9ACTN</name>